<dbReference type="GO" id="GO:0016757">
    <property type="term" value="F:glycosyltransferase activity"/>
    <property type="evidence" value="ECO:0007669"/>
    <property type="project" value="UniProtKB-KW"/>
</dbReference>
<dbReference type="InterPro" id="IPR001296">
    <property type="entry name" value="Glyco_trans_1"/>
</dbReference>
<dbReference type="SUPFAM" id="SSF53756">
    <property type="entry name" value="UDP-Glycosyltransferase/glycogen phosphorylase"/>
    <property type="match status" value="1"/>
</dbReference>
<dbReference type="EC" id="2.4.-.-" evidence="2"/>
<reference evidence="3" key="1">
    <citation type="journal article" date="2019" name="Int. J. Syst. Evol. Microbiol.">
        <title>The Global Catalogue of Microorganisms (GCM) 10K type strain sequencing project: providing services to taxonomists for standard genome sequencing and annotation.</title>
        <authorList>
            <consortium name="The Broad Institute Genomics Platform"/>
            <consortium name="The Broad Institute Genome Sequencing Center for Infectious Disease"/>
            <person name="Wu L."/>
            <person name="Ma J."/>
        </authorList>
    </citation>
    <scope>NUCLEOTIDE SEQUENCE [LARGE SCALE GENOMIC DNA]</scope>
    <source>
        <strain evidence="3">KCTC 42805</strain>
    </source>
</reference>
<sequence>MRRILLFDTIIDGHHADYLAHLVNYWLRYQPEGELLVVTQASFEATFQQLRDDTANNASVRFIPIPPEDIERTHQSSALSRSFSEWNLLLKYVHDHQPTHALIMYFDIFQLGSWLGKKAPCAISGIYFRPDFHYAIPPGLKARLNVLRKKVTLRGMLNRGVLTNLFCLDHSAVSALKQMNPRVNVLALPDPVKSYDIKPAETKQLRAELGIEAGRNVFLLFGHLDDRKGIEPLLEALKQLNPALRSTLCLLLVGSIRSVYQAGIEQLIAEIDSQIQIVCVFKEVRGRQIQTYFELSDYALALYQRHIGMASVFIRAAVSGKPILSSDYGYMGRFVQTAQLGAVTDSTSPTAICQLLEQVLTQGVSYSETNLKKVADQNSDVAFAETIFNRL</sequence>
<accession>A0ABW5M7Q4</accession>
<gene>
    <name evidence="2" type="ORF">ACFSUS_13665</name>
</gene>
<evidence type="ECO:0000313" key="3">
    <source>
        <dbReference type="Proteomes" id="UP001597469"/>
    </source>
</evidence>
<keyword evidence="3" id="KW-1185">Reference proteome</keyword>
<proteinExistence type="predicted"/>
<evidence type="ECO:0000259" key="1">
    <source>
        <dbReference type="Pfam" id="PF00534"/>
    </source>
</evidence>
<dbReference type="RefSeq" id="WP_381523441.1">
    <property type="nucleotide sequence ID" value="NZ_JBHULN010000007.1"/>
</dbReference>
<dbReference type="Pfam" id="PF00534">
    <property type="entry name" value="Glycos_transf_1"/>
    <property type="match status" value="1"/>
</dbReference>
<name>A0ABW5M7Q4_9BACT</name>
<keyword evidence="2" id="KW-0328">Glycosyltransferase</keyword>
<dbReference type="EMBL" id="JBHULN010000007">
    <property type="protein sequence ID" value="MFD2571687.1"/>
    <property type="molecule type" value="Genomic_DNA"/>
</dbReference>
<keyword evidence="2" id="KW-0808">Transferase</keyword>
<protein>
    <submittedName>
        <fullName evidence="2">Glycosyltransferase</fullName>
        <ecNumber evidence="2">2.4.-.-</ecNumber>
    </submittedName>
</protein>
<feature type="domain" description="Glycosyl transferase family 1" evidence="1">
    <location>
        <begin position="203"/>
        <end position="363"/>
    </location>
</feature>
<dbReference type="Gene3D" id="3.40.50.2000">
    <property type="entry name" value="Glycogen Phosphorylase B"/>
    <property type="match status" value="1"/>
</dbReference>
<comment type="caution">
    <text evidence="2">The sequence shown here is derived from an EMBL/GenBank/DDBJ whole genome shotgun (WGS) entry which is preliminary data.</text>
</comment>
<dbReference type="Proteomes" id="UP001597469">
    <property type="component" value="Unassembled WGS sequence"/>
</dbReference>
<evidence type="ECO:0000313" key="2">
    <source>
        <dbReference type="EMBL" id="MFD2571687.1"/>
    </source>
</evidence>
<organism evidence="2 3">
    <name type="scientific">Spirosoma soli</name>
    <dbReference type="NCBI Taxonomy" id="1770529"/>
    <lineage>
        <taxon>Bacteria</taxon>
        <taxon>Pseudomonadati</taxon>
        <taxon>Bacteroidota</taxon>
        <taxon>Cytophagia</taxon>
        <taxon>Cytophagales</taxon>
        <taxon>Cytophagaceae</taxon>
        <taxon>Spirosoma</taxon>
    </lineage>
</organism>